<evidence type="ECO:0000313" key="5">
    <source>
        <dbReference type="EMBL" id="MCG2623139.1"/>
    </source>
</evidence>
<dbReference type="CDD" id="cd10917">
    <property type="entry name" value="CE4_NodB_like_6s_7s"/>
    <property type="match status" value="1"/>
</dbReference>
<comment type="caution">
    <text evidence="5">The sequence shown here is derived from an EMBL/GenBank/DDBJ whole genome shotgun (WGS) entry which is preliminary data.</text>
</comment>
<dbReference type="PANTHER" id="PTHR10587:SF133">
    <property type="entry name" value="CHITIN DEACETYLASE 1-RELATED"/>
    <property type="match status" value="1"/>
</dbReference>
<proteinExistence type="predicted"/>
<keyword evidence="1" id="KW-0479">Metal-binding</keyword>
<dbReference type="RefSeq" id="WP_237822147.1">
    <property type="nucleotide sequence ID" value="NZ_JAKLTQ010000011.1"/>
</dbReference>
<evidence type="ECO:0000313" key="6">
    <source>
        <dbReference type="Proteomes" id="UP001165368"/>
    </source>
</evidence>
<evidence type="ECO:0000256" key="1">
    <source>
        <dbReference type="ARBA" id="ARBA00022723"/>
    </source>
</evidence>
<dbReference type="Pfam" id="PF01522">
    <property type="entry name" value="Polysacc_deac_1"/>
    <property type="match status" value="1"/>
</dbReference>
<dbReference type="InterPro" id="IPR050248">
    <property type="entry name" value="Polysacc_deacetylase_ArnD"/>
</dbReference>
<organism evidence="5 6">
    <name type="scientific">Arthrobacter hankyongi</name>
    <dbReference type="NCBI Taxonomy" id="2904801"/>
    <lineage>
        <taxon>Bacteria</taxon>
        <taxon>Bacillati</taxon>
        <taxon>Actinomycetota</taxon>
        <taxon>Actinomycetes</taxon>
        <taxon>Micrococcales</taxon>
        <taxon>Micrococcaceae</taxon>
        <taxon>Arthrobacter</taxon>
    </lineage>
</organism>
<protein>
    <submittedName>
        <fullName evidence="5">Polysaccharide deacetylase family protein</fullName>
    </submittedName>
</protein>
<dbReference type="InterPro" id="IPR002509">
    <property type="entry name" value="NODB_dom"/>
</dbReference>
<feature type="domain" description="NodB homology" evidence="4">
    <location>
        <begin position="45"/>
        <end position="162"/>
    </location>
</feature>
<keyword evidence="3" id="KW-0732">Signal</keyword>
<feature type="chain" id="PRO_5045837945" evidence="3">
    <location>
        <begin position="33"/>
        <end position="247"/>
    </location>
</feature>
<dbReference type="Proteomes" id="UP001165368">
    <property type="component" value="Unassembled WGS sequence"/>
</dbReference>
<keyword evidence="2" id="KW-0378">Hydrolase</keyword>
<keyword evidence="6" id="KW-1185">Reference proteome</keyword>
<evidence type="ECO:0000256" key="3">
    <source>
        <dbReference type="SAM" id="SignalP"/>
    </source>
</evidence>
<gene>
    <name evidence="5" type="ORF">LVY72_14650</name>
</gene>
<evidence type="ECO:0000256" key="2">
    <source>
        <dbReference type="ARBA" id="ARBA00022801"/>
    </source>
</evidence>
<evidence type="ECO:0000259" key="4">
    <source>
        <dbReference type="Pfam" id="PF01522"/>
    </source>
</evidence>
<dbReference type="SUPFAM" id="SSF88713">
    <property type="entry name" value="Glycoside hydrolase/deacetylase"/>
    <property type="match status" value="1"/>
</dbReference>
<dbReference type="PANTHER" id="PTHR10587">
    <property type="entry name" value="GLYCOSYL TRANSFERASE-RELATED"/>
    <property type="match status" value="1"/>
</dbReference>
<dbReference type="EMBL" id="JAKLTQ010000011">
    <property type="protein sequence ID" value="MCG2623139.1"/>
    <property type="molecule type" value="Genomic_DNA"/>
</dbReference>
<feature type="signal peptide" evidence="3">
    <location>
        <begin position="1"/>
        <end position="32"/>
    </location>
</feature>
<name>A0ABS9L8Y8_9MICC</name>
<dbReference type="InterPro" id="IPR011330">
    <property type="entry name" value="Glyco_hydro/deAcase_b/a-brl"/>
</dbReference>
<dbReference type="Gene3D" id="3.20.20.370">
    <property type="entry name" value="Glycoside hydrolase/deacetylase"/>
    <property type="match status" value="1"/>
</dbReference>
<sequence>MRGRTAIRFVLSVLSAAALALGLLVPAGPASAAVAYNVYRGPNLSRRVMLTYDDCPRTLGAFKSVVGYAKKKNIGLVIAPTGNCIRRFLDRTGVNIAQYARDRGQYVINHSITHPDLRKLSCAAVAREISRAPGAGSNYGRPPYGAVNAKVRCGYARAGMKIWLWGTDTRDWTGKSRAQVVAAAAGAGSGGTVLMHMAWNGFSPAAIGQIRARLADRGLKPCRAYRGMDNRGRIIPTTKKLPSRLPC</sequence>
<reference evidence="5" key="1">
    <citation type="submission" date="2022-01" db="EMBL/GenBank/DDBJ databases">
        <authorList>
            <person name="Jo J.-H."/>
            <person name="Im W.-T."/>
        </authorList>
    </citation>
    <scope>NUCLEOTIDE SEQUENCE</scope>
    <source>
        <strain evidence="5">I2-34</strain>
    </source>
</reference>
<accession>A0ABS9L8Y8</accession>